<dbReference type="Proteomes" id="UP001589896">
    <property type="component" value="Unassembled WGS sequence"/>
</dbReference>
<dbReference type="InterPro" id="IPR029060">
    <property type="entry name" value="PIN-like_dom_sf"/>
</dbReference>
<sequence length="136" mass="15817">MVLDTNAWLDLLVFRDPRAARLDQALQSGRVEAVTDDACRAEWQRVLDYPQLALPPDRRQALLVEFDRRSRPLGRRRAPRPLPRCADPDDQKFLELAWACEAHWLVSRDHAVLALARRMQRECGLAIVTPEQWKPR</sequence>
<comment type="caution">
    <text evidence="2">The sequence shown here is derived from an EMBL/GenBank/DDBJ whole genome shotgun (WGS) entry which is preliminary data.</text>
</comment>
<accession>A0ABV6RPE7</accession>
<dbReference type="NCBIfam" id="TIGR00305">
    <property type="entry name" value="putative toxin-antitoxin system toxin component, PIN family"/>
    <property type="match status" value="1"/>
</dbReference>
<name>A0ABV6RPE7_9GAMM</name>
<evidence type="ECO:0000259" key="1">
    <source>
        <dbReference type="Pfam" id="PF13470"/>
    </source>
</evidence>
<proteinExistence type="predicted"/>
<dbReference type="SUPFAM" id="SSF88723">
    <property type="entry name" value="PIN domain-like"/>
    <property type="match status" value="1"/>
</dbReference>
<dbReference type="RefSeq" id="WP_386669070.1">
    <property type="nucleotide sequence ID" value="NZ_JBHLTG010000003.1"/>
</dbReference>
<gene>
    <name evidence="2" type="ORF">ACFFGH_13455</name>
</gene>
<dbReference type="InterPro" id="IPR002850">
    <property type="entry name" value="PIN_toxin-like"/>
</dbReference>
<evidence type="ECO:0000313" key="3">
    <source>
        <dbReference type="Proteomes" id="UP001589896"/>
    </source>
</evidence>
<dbReference type="PANTHER" id="PTHR34610">
    <property type="entry name" value="SSL7007 PROTEIN"/>
    <property type="match status" value="1"/>
</dbReference>
<protein>
    <submittedName>
        <fullName evidence="2">Toxin-antitoxin system toxin component, PIN family</fullName>
    </submittedName>
</protein>
<dbReference type="PANTHER" id="PTHR34610:SF3">
    <property type="entry name" value="SSL7007 PROTEIN"/>
    <property type="match status" value="1"/>
</dbReference>
<dbReference type="Pfam" id="PF13470">
    <property type="entry name" value="PIN_3"/>
    <property type="match status" value="1"/>
</dbReference>
<dbReference type="EMBL" id="JBHLTG010000003">
    <property type="protein sequence ID" value="MFC0678850.1"/>
    <property type="molecule type" value="Genomic_DNA"/>
</dbReference>
<keyword evidence="3" id="KW-1185">Reference proteome</keyword>
<evidence type="ECO:0000313" key="2">
    <source>
        <dbReference type="EMBL" id="MFC0678850.1"/>
    </source>
</evidence>
<dbReference type="InterPro" id="IPR002716">
    <property type="entry name" value="PIN_dom"/>
</dbReference>
<organism evidence="2 3">
    <name type="scientific">Lysobacter korlensis</name>
    <dbReference type="NCBI Taxonomy" id="553636"/>
    <lineage>
        <taxon>Bacteria</taxon>
        <taxon>Pseudomonadati</taxon>
        <taxon>Pseudomonadota</taxon>
        <taxon>Gammaproteobacteria</taxon>
        <taxon>Lysobacterales</taxon>
        <taxon>Lysobacteraceae</taxon>
        <taxon>Lysobacter</taxon>
    </lineage>
</organism>
<feature type="domain" description="PIN" evidence="1">
    <location>
        <begin position="2"/>
        <end position="111"/>
    </location>
</feature>
<reference evidence="2 3" key="1">
    <citation type="submission" date="2024-09" db="EMBL/GenBank/DDBJ databases">
        <authorList>
            <person name="Sun Q."/>
            <person name="Mori K."/>
        </authorList>
    </citation>
    <scope>NUCLEOTIDE SEQUENCE [LARGE SCALE GENOMIC DNA]</scope>
    <source>
        <strain evidence="2 3">KCTC 23076</strain>
    </source>
</reference>